<feature type="compositionally biased region" description="Acidic residues" evidence="1">
    <location>
        <begin position="135"/>
        <end position="167"/>
    </location>
</feature>
<dbReference type="RefSeq" id="WP_344616482.1">
    <property type="nucleotide sequence ID" value="NZ_BAAARV010000065.1"/>
</dbReference>
<name>A0ABP5U298_9ACTN</name>
<feature type="compositionally biased region" description="Basic and acidic residues" evidence="1">
    <location>
        <begin position="89"/>
        <end position="104"/>
    </location>
</feature>
<feature type="region of interest" description="Disordered" evidence="1">
    <location>
        <begin position="83"/>
        <end position="186"/>
    </location>
</feature>
<protein>
    <submittedName>
        <fullName evidence="2">Uncharacterized protein</fullName>
    </submittedName>
</protein>
<accession>A0ABP5U298</accession>
<evidence type="ECO:0000256" key="1">
    <source>
        <dbReference type="SAM" id="MobiDB-lite"/>
    </source>
</evidence>
<keyword evidence="3" id="KW-1185">Reference proteome</keyword>
<evidence type="ECO:0000313" key="2">
    <source>
        <dbReference type="EMBL" id="GAA2366893.1"/>
    </source>
</evidence>
<feature type="compositionally biased region" description="Basic residues" evidence="1">
    <location>
        <begin position="117"/>
        <end position="129"/>
    </location>
</feature>
<feature type="compositionally biased region" description="Basic residues" evidence="1">
    <location>
        <begin position="171"/>
        <end position="186"/>
    </location>
</feature>
<comment type="caution">
    <text evidence="2">The sequence shown here is derived from an EMBL/GenBank/DDBJ whole genome shotgun (WGS) entry which is preliminary data.</text>
</comment>
<dbReference type="Proteomes" id="UP001501444">
    <property type="component" value="Unassembled WGS sequence"/>
</dbReference>
<gene>
    <name evidence="2" type="ORF">GCM10010170_065960</name>
</gene>
<proteinExistence type="predicted"/>
<dbReference type="EMBL" id="BAAARV010000065">
    <property type="protein sequence ID" value="GAA2366893.1"/>
    <property type="molecule type" value="Genomic_DNA"/>
</dbReference>
<evidence type="ECO:0000313" key="3">
    <source>
        <dbReference type="Proteomes" id="UP001501444"/>
    </source>
</evidence>
<organism evidence="2 3">
    <name type="scientific">Dactylosporangium salmoneum</name>
    <dbReference type="NCBI Taxonomy" id="53361"/>
    <lineage>
        <taxon>Bacteria</taxon>
        <taxon>Bacillati</taxon>
        <taxon>Actinomycetota</taxon>
        <taxon>Actinomycetes</taxon>
        <taxon>Micromonosporales</taxon>
        <taxon>Micromonosporaceae</taxon>
        <taxon>Dactylosporangium</taxon>
    </lineage>
</organism>
<sequence>MNCKTQVALAAGIGYLLGRQRKLRWGLLLAAAAMSGRLSRPGSLLDHGARALKATPELGKLGEMGAPLVEAAKDATRAAVTGRLGSISDRLRERTDTLKGRAAPEPEEEEAEEAPVRRRRGAGGARRARPRAEREEEPEEYEDEYEDEDEEADEDEREEREEEDEDLVSAGRRRVGRPPVRRRREG</sequence>
<reference evidence="3" key="1">
    <citation type="journal article" date="2019" name="Int. J. Syst. Evol. Microbiol.">
        <title>The Global Catalogue of Microorganisms (GCM) 10K type strain sequencing project: providing services to taxonomists for standard genome sequencing and annotation.</title>
        <authorList>
            <consortium name="The Broad Institute Genomics Platform"/>
            <consortium name="The Broad Institute Genome Sequencing Center for Infectious Disease"/>
            <person name="Wu L."/>
            <person name="Ma J."/>
        </authorList>
    </citation>
    <scope>NUCLEOTIDE SEQUENCE [LARGE SCALE GENOMIC DNA]</scope>
    <source>
        <strain evidence="3">JCM 3272</strain>
    </source>
</reference>